<comment type="caution">
    <text evidence="2">The sequence shown here is derived from an EMBL/GenBank/DDBJ whole genome shotgun (WGS) entry which is preliminary data.</text>
</comment>
<organism evidence="2 3">
    <name type="scientific">Rhizoctonia solani 123E</name>
    <dbReference type="NCBI Taxonomy" id="1423351"/>
    <lineage>
        <taxon>Eukaryota</taxon>
        <taxon>Fungi</taxon>
        <taxon>Dikarya</taxon>
        <taxon>Basidiomycota</taxon>
        <taxon>Agaricomycotina</taxon>
        <taxon>Agaricomycetes</taxon>
        <taxon>Cantharellales</taxon>
        <taxon>Ceratobasidiaceae</taxon>
        <taxon>Rhizoctonia</taxon>
    </lineage>
</organism>
<evidence type="ECO:0000313" key="2">
    <source>
        <dbReference type="EMBL" id="KEP55700.1"/>
    </source>
</evidence>
<evidence type="ECO:0000313" key="3">
    <source>
        <dbReference type="Proteomes" id="UP000027456"/>
    </source>
</evidence>
<proteinExistence type="predicted"/>
<dbReference type="OrthoDB" id="2322499at2759"/>
<gene>
    <name evidence="2" type="ORF">V565_001560</name>
</gene>
<feature type="domain" description="F-box" evidence="1">
    <location>
        <begin position="1"/>
        <end position="46"/>
    </location>
</feature>
<dbReference type="PROSITE" id="PS50181">
    <property type="entry name" value="FBOX"/>
    <property type="match status" value="1"/>
</dbReference>
<dbReference type="HOGENOM" id="CLU_180244_0_0_1"/>
<dbReference type="EMBL" id="AZST01000002">
    <property type="protein sequence ID" value="KEP55700.1"/>
    <property type="molecule type" value="Genomic_DNA"/>
</dbReference>
<dbReference type="InterPro" id="IPR036047">
    <property type="entry name" value="F-box-like_dom_sf"/>
</dbReference>
<keyword evidence="3" id="KW-1185">Reference proteome</keyword>
<dbReference type="SUPFAM" id="SSF81383">
    <property type="entry name" value="F-box domain"/>
    <property type="match status" value="1"/>
</dbReference>
<evidence type="ECO:0000259" key="1">
    <source>
        <dbReference type="PROSITE" id="PS50181"/>
    </source>
</evidence>
<sequence length="101" mass="11232">MSTPVDVFKEIASFLGPKDILSLARVNKLLRNLLMQRSAKHIWRAAESTMDGLPPCPRHLTNPQYAALVFSKECSSCGITVMRQLDLMLGVRLCNACRSAK</sequence>
<name>A0A074SDH5_9AGAM</name>
<reference evidence="2 3" key="1">
    <citation type="submission" date="2013-12" db="EMBL/GenBank/DDBJ databases">
        <authorList>
            <person name="Cubeta M."/>
            <person name="Pakala S."/>
            <person name="Fedorova N."/>
            <person name="Thomas E."/>
            <person name="Dean R."/>
            <person name="Jabaji S."/>
            <person name="Neate S."/>
            <person name="Toda T."/>
            <person name="Tavantzis S."/>
            <person name="Vilgalys R."/>
            <person name="Bharathan N."/>
            <person name="Pakala S."/>
            <person name="Losada L.S."/>
            <person name="Zafar N."/>
            <person name="Nierman W."/>
        </authorList>
    </citation>
    <scope>NUCLEOTIDE SEQUENCE [LARGE SCALE GENOMIC DNA]</scope>
    <source>
        <strain evidence="2 3">123E</strain>
    </source>
</reference>
<dbReference type="Pfam" id="PF00646">
    <property type="entry name" value="F-box"/>
    <property type="match status" value="1"/>
</dbReference>
<dbReference type="AlphaFoldDB" id="A0A074SDH5"/>
<dbReference type="CDD" id="cd09917">
    <property type="entry name" value="F-box_SF"/>
    <property type="match status" value="1"/>
</dbReference>
<dbReference type="InterPro" id="IPR001810">
    <property type="entry name" value="F-box_dom"/>
</dbReference>
<protein>
    <submittedName>
        <fullName evidence="2">F-box protein</fullName>
    </submittedName>
</protein>
<accession>A0A074SDH5</accession>
<dbReference type="Proteomes" id="UP000027456">
    <property type="component" value="Unassembled WGS sequence"/>
</dbReference>